<dbReference type="SUPFAM" id="SSF52540">
    <property type="entry name" value="P-loop containing nucleoside triphosphate hydrolases"/>
    <property type="match status" value="1"/>
</dbReference>
<dbReference type="PROSITE" id="PS51192">
    <property type="entry name" value="HELICASE_ATP_BIND_1"/>
    <property type="match status" value="1"/>
</dbReference>
<dbReference type="GO" id="GO:0004386">
    <property type="term" value="F:helicase activity"/>
    <property type="evidence" value="ECO:0007669"/>
    <property type="project" value="UniProtKB-KW"/>
</dbReference>
<dbReference type="SMART" id="SM00490">
    <property type="entry name" value="HELICc"/>
    <property type="match status" value="1"/>
</dbReference>
<dbReference type="InterPro" id="IPR027417">
    <property type="entry name" value="P-loop_NTPase"/>
</dbReference>
<keyword evidence="2" id="KW-0378">Hydrolase</keyword>
<keyword evidence="3 7" id="KW-0347">Helicase</keyword>
<dbReference type="Pfam" id="PF00271">
    <property type="entry name" value="Helicase_C"/>
    <property type="match status" value="1"/>
</dbReference>
<comment type="caution">
    <text evidence="7">The sequence shown here is derived from an EMBL/GenBank/DDBJ whole genome shotgun (WGS) entry which is preliminary data.</text>
</comment>
<evidence type="ECO:0000256" key="3">
    <source>
        <dbReference type="ARBA" id="ARBA00022806"/>
    </source>
</evidence>
<evidence type="ECO:0000259" key="6">
    <source>
        <dbReference type="PROSITE" id="PS51194"/>
    </source>
</evidence>
<evidence type="ECO:0000256" key="4">
    <source>
        <dbReference type="ARBA" id="ARBA00022840"/>
    </source>
</evidence>
<proteinExistence type="predicted"/>
<dbReference type="Gene3D" id="3.40.50.300">
    <property type="entry name" value="P-loop containing nucleotide triphosphate hydrolases"/>
    <property type="match status" value="2"/>
</dbReference>
<feature type="domain" description="Helicase C-terminal" evidence="6">
    <location>
        <begin position="333"/>
        <end position="487"/>
    </location>
</feature>
<keyword evidence="1" id="KW-0547">Nucleotide-binding</keyword>
<accession>A0A9Q0RS93</accession>
<name>A0A9Q0RS93_9DIPT</name>
<dbReference type="AlphaFoldDB" id="A0A9Q0RS93"/>
<dbReference type="Proteomes" id="UP001151699">
    <property type="component" value="Unassembled WGS sequence"/>
</dbReference>
<keyword evidence="8" id="KW-1185">Reference proteome</keyword>
<evidence type="ECO:0000256" key="2">
    <source>
        <dbReference type="ARBA" id="ARBA00022801"/>
    </source>
</evidence>
<evidence type="ECO:0000259" key="5">
    <source>
        <dbReference type="PROSITE" id="PS51192"/>
    </source>
</evidence>
<protein>
    <submittedName>
        <fullName evidence="7">ATP-dependent RNA helicase DDX28</fullName>
    </submittedName>
</protein>
<evidence type="ECO:0000313" key="8">
    <source>
        <dbReference type="Proteomes" id="UP001151699"/>
    </source>
</evidence>
<dbReference type="InterPro" id="IPR001650">
    <property type="entry name" value="Helicase_C-like"/>
</dbReference>
<dbReference type="PROSITE" id="PS51194">
    <property type="entry name" value="HELICASE_CTER"/>
    <property type="match status" value="1"/>
</dbReference>
<dbReference type="Pfam" id="PF00270">
    <property type="entry name" value="DEAD"/>
    <property type="match status" value="1"/>
</dbReference>
<dbReference type="GO" id="GO:0005524">
    <property type="term" value="F:ATP binding"/>
    <property type="evidence" value="ECO:0007669"/>
    <property type="project" value="UniProtKB-KW"/>
</dbReference>
<evidence type="ECO:0000256" key="1">
    <source>
        <dbReference type="ARBA" id="ARBA00022741"/>
    </source>
</evidence>
<dbReference type="GO" id="GO:0003676">
    <property type="term" value="F:nucleic acid binding"/>
    <property type="evidence" value="ECO:0007669"/>
    <property type="project" value="InterPro"/>
</dbReference>
<dbReference type="GO" id="GO:0016787">
    <property type="term" value="F:hydrolase activity"/>
    <property type="evidence" value="ECO:0007669"/>
    <property type="project" value="UniProtKB-KW"/>
</dbReference>
<keyword evidence="4" id="KW-0067">ATP-binding</keyword>
<sequence length="507" mass="57233">MFLNLRKVFLRTYATKSSPKTRVVSKTPFITCKVSKFDQYLETVVPKDAKFGSIPLASAGWQHHKSKGDHFTIHPIPTPPEPERLFTEMAVDQKIIENLNIRLDATNPSEIQYNAFEPIYNNNHTLIAAETGCGKTLAYLIPIVQNVLALKEKKPNDEMNSPLVVIVTPGRELASQIGSVATSLCSGLNINVKTVVGGRTKRLIMNPHFETIDILVGSMGGLSKLVTTQIYRMKNVRHVVIEEADTMLDDSFSDKLIYFLKRFPFHRNCLQDFDDNIVGTQLVLASATMPNNSNEMLQQVIDPTTVSKVVSPNLHRILPNVTQNFLRMSKMHRPIQMLSIVKKELSKTRPVIIFSNKSSTSDYVSIFLEEHDIANVNLNGDMVMQLRLGQFEKFQTGQVHVISTTDVVSRGLNTIRARHIINFDFPLHISDYIHRIGRIGRIGSHEKCQVTNFVSGFRELHVVQKIEHTARTAAVLPNVNANITNIIAERIIKEIERDDTEFLKRSS</sequence>
<dbReference type="CDD" id="cd18787">
    <property type="entry name" value="SF2_C_DEAD"/>
    <property type="match status" value="1"/>
</dbReference>
<dbReference type="EMBL" id="WJQU01003796">
    <property type="protein sequence ID" value="KAJ6622126.1"/>
    <property type="molecule type" value="Genomic_DNA"/>
</dbReference>
<dbReference type="PANTHER" id="PTHR47960">
    <property type="entry name" value="DEAD-BOX ATP-DEPENDENT RNA HELICASE 50"/>
    <property type="match status" value="1"/>
</dbReference>
<gene>
    <name evidence="7" type="primary">Ddx28</name>
    <name evidence="7" type="ORF">Bhyg_16547</name>
</gene>
<dbReference type="InterPro" id="IPR014001">
    <property type="entry name" value="Helicase_ATP-bd"/>
</dbReference>
<feature type="domain" description="Helicase ATP-binding" evidence="5">
    <location>
        <begin position="116"/>
        <end position="307"/>
    </location>
</feature>
<evidence type="ECO:0000313" key="7">
    <source>
        <dbReference type="EMBL" id="KAJ6622126.1"/>
    </source>
</evidence>
<dbReference type="OrthoDB" id="10256233at2759"/>
<dbReference type="SMART" id="SM00487">
    <property type="entry name" value="DEXDc"/>
    <property type="match status" value="1"/>
</dbReference>
<dbReference type="InterPro" id="IPR011545">
    <property type="entry name" value="DEAD/DEAH_box_helicase_dom"/>
</dbReference>
<reference evidence="7" key="1">
    <citation type="submission" date="2022-07" db="EMBL/GenBank/DDBJ databases">
        <authorList>
            <person name="Trinca V."/>
            <person name="Uliana J.V.C."/>
            <person name="Torres T.T."/>
            <person name="Ward R.J."/>
            <person name="Monesi N."/>
        </authorList>
    </citation>
    <scope>NUCLEOTIDE SEQUENCE</scope>
    <source>
        <strain evidence="7">HSMRA1968</strain>
        <tissue evidence="7">Whole embryos</tissue>
    </source>
</reference>
<organism evidence="7 8">
    <name type="scientific">Pseudolycoriella hygida</name>
    <dbReference type="NCBI Taxonomy" id="35572"/>
    <lineage>
        <taxon>Eukaryota</taxon>
        <taxon>Metazoa</taxon>
        <taxon>Ecdysozoa</taxon>
        <taxon>Arthropoda</taxon>
        <taxon>Hexapoda</taxon>
        <taxon>Insecta</taxon>
        <taxon>Pterygota</taxon>
        <taxon>Neoptera</taxon>
        <taxon>Endopterygota</taxon>
        <taxon>Diptera</taxon>
        <taxon>Nematocera</taxon>
        <taxon>Sciaroidea</taxon>
        <taxon>Sciaridae</taxon>
        <taxon>Pseudolycoriella</taxon>
    </lineage>
</organism>